<evidence type="ECO:0000313" key="3">
    <source>
        <dbReference type="Proteomes" id="UP000597989"/>
    </source>
</evidence>
<evidence type="ECO:0000313" key="2">
    <source>
        <dbReference type="EMBL" id="GGI93780.1"/>
    </source>
</evidence>
<dbReference type="EMBL" id="BMMT01000011">
    <property type="protein sequence ID" value="GGI93780.1"/>
    <property type="molecule type" value="Genomic_DNA"/>
</dbReference>
<reference evidence="1 4" key="2">
    <citation type="journal article" date="2019" name="Int. J. Syst. Evol. Microbiol.">
        <title>The Global Catalogue of Microorganisms (GCM) 10K type strain sequencing project: providing services to taxonomists for standard genome sequencing and annotation.</title>
        <authorList>
            <consortium name="The Broad Institute Genomics Platform"/>
            <consortium name="The Broad Institute Genome Sequencing Center for Infectious Disease"/>
            <person name="Wu L."/>
            <person name="Ma J."/>
        </authorList>
    </citation>
    <scope>NUCLEOTIDE SEQUENCE [LARGE SCALE GENOMIC DNA]</scope>
    <source>
        <strain evidence="1 4">JCM 10664</strain>
    </source>
</reference>
<gene>
    <name evidence="1" type="ORF">GCM10009545_03200</name>
    <name evidence="2" type="ORF">GCM10011581_33650</name>
</gene>
<evidence type="ECO:0000313" key="4">
    <source>
        <dbReference type="Proteomes" id="UP001500220"/>
    </source>
</evidence>
<protein>
    <submittedName>
        <fullName evidence="2">Uncharacterized protein</fullName>
    </submittedName>
</protein>
<dbReference type="RefSeq" id="WP_188988727.1">
    <property type="nucleotide sequence ID" value="NZ_BAAAHC010000003.1"/>
</dbReference>
<reference evidence="2" key="3">
    <citation type="submission" date="2020-09" db="EMBL/GenBank/DDBJ databases">
        <authorList>
            <person name="Sun Q."/>
            <person name="Zhou Y."/>
        </authorList>
    </citation>
    <scope>NUCLEOTIDE SEQUENCE</scope>
    <source>
        <strain evidence="2">CGMCC 4.7206</strain>
    </source>
</reference>
<name>A0A917NET7_9PSEU</name>
<proteinExistence type="predicted"/>
<dbReference type="AlphaFoldDB" id="A0A917NET7"/>
<dbReference type="Proteomes" id="UP000597989">
    <property type="component" value="Unassembled WGS sequence"/>
</dbReference>
<dbReference type="EMBL" id="BAAAHC010000003">
    <property type="protein sequence ID" value="GAA0504757.1"/>
    <property type="molecule type" value="Genomic_DNA"/>
</dbReference>
<dbReference type="Proteomes" id="UP001500220">
    <property type="component" value="Unassembled WGS sequence"/>
</dbReference>
<reference evidence="2 3" key="1">
    <citation type="journal article" date="2014" name="Int. J. Syst. Evol. Microbiol.">
        <title>Complete genome sequence of Corynebacterium casei LMG S-19264T (=DSM 44701T), isolated from a smear-ripened cheese.</title>
        <authorList>
            <consortium name="US DOE Joint Genome Institute (JGI-PGF)"/>
            <person name="Walter F."/>
            <person name="Albersmeier A."/>
            <person name="Kalinowski J."/>
            <person name="Ruckert C."/>
        </authorList>
    </citation>
    <scope>NUCLEOTIDE SEQUENCE [LARGE SCALE GENOMIC DNA]</scope>
    <source>
        <strain evidence="2 3">CGMCC 4.7206</strain>
    </source>
</reference>
<accession>A0A917NET7</accession>
<organism evidence="2 3">
    <name type="scientific">Saccharopolyspora thermophila</name>
    <dbReference type="NCBI Taxonomy" id="89367"/>
    <lineage>
        <taxon>Bacteria</taxon>
        <taxon>Bacillati</taxon>
        <taxon>Actinomycetota</taxon>
        <taxon>Actinomycetes</taxon>
        <taxon>Pseudonocardiales</taxon>
        <taxon>Pseudonocardiaceae</taxon>
        <taxon>Saccharopolyspora</taxon>
    </lineage>
</organism>
<sequence>MGYPQGLPPVAAWAQQRGWRVAWGVPAEVLDQLPGPPFHAFRRRSVPVVLAGWFQGMPALAVQVDFTSKRSRSTGSSYSAGTGSFVGTSQTSEKAVITGAVVLEMPSPVPELVLDEDRDVLDDVLDLFSFNRSRDVFQGKPVDIGPASLGIYHAAGASPEYVRAVLAPQRIQWLYGNGLGPSPATNLGPVRFRLSGRKLIVWAGRTFDQPVVLDALLTTALEILRWIPPAALRDPAAAEADRQHVPLSHLRIAFAQ</sequence>
<comment type="caution">
    <text evidence="2">The sequence shown here is derived from an EMBL/GenBank/DDBJ whole genome shotgun (WGS) entry which is preliminary data.</text>
</comment>
<keyword evidence="4" id="KW-1185">Reference proteome</keyword>
<evidence type="ECO:0000313" key="1">
    <source>
        <dbReference type="EMBL" id="GAA0504757.1"/>
    </source>
</evidence>
<reference evidence="1" key="4">
    <citation type="submission" date="2023-12" db="EMBL/GenBank/DDBJ databases">
        <authorList>
            <person name="Sun Q."/>
            <person name="Inoue M."/>
        </authorList>
    </citation>
    <scope>NUCLEOTIDE SEQUENCE</scope>
    <source>
        <strain evidence="1">JCM 10664</strain>
    </source>
</reference>